<feature type="compositionally biased region" description="Low complexity" evidence="1">
    <location>
        <begin position="363"/>
        <end position="378"/>
    </location>
</feature>
<reference evidence="2" key="1">
    <citation type="journal article" date="2023" name="Mol. Phylogenet. Evol.">
        <title>Genome-scale phylogeny and comparative genomics of the fungal order Sordariales.</title>
        <authorList>
            <person name="Hensen N."/>
            <person name="Bonometti L."/>
            <person name="Westerberg I."/>
            <person name="Brannstrom I.O."/>
            <person name="Guillou S."/>
            <person name="Cros-Aarteil S."/>
            <person name="Calhoun S."/>
            <person name="Haridas S."/>
            <person name="Kuo A."/>
            <person name="Mondo S."/>
            <person name="Pangilinan J."/>
            <person name="Riley R."/>
            <person name="LaButti K."/>
            <person name="Andreopoulos B."/>
            <person name="Lipzen A."/>
            <person name="Chen C."/>
            <person name="Yan M."/>
            <person name="Daum C."/>
            <person name="Ng V."/>
            <person name="Clum A."/>
            <person name="Steindorff A."/>
            <person name="Ohm R.A."/>
            <person name="Martin F."/>
            <person name="Silar P."/>
            <person name="Natvig D.O."/>
            <person name="Lalanne C."/>
            <person name="Gautier V."/>
            <person name="Ament-Velasquez S.L."/>
            <person name="Kruys A."/>
            <person name="Hutchinson M.I."/>
            <person name="Powell A.J."/>
            <person name="Barry K."/>
            <person name="Miller A.N."/>
            <person name="Grigoriev I.V."/>
            <person name="Debuchy R."/>
            <person name="Gladieux P."/>
            <person name="Hiltunen Thoren M."/>
            <person name="Johannesson H."/>
        </authorList>
    </citation>
    <scope>NUCLEOTIDE SEQUENCE</scope>
    <source>
        <strain evidence="2">PSN293</strain>
    </source>
</reference>
<feature type="compositionally biased region" description="Basic and acidic residues" evidence="1">
    <location>
        <begin position="99"/>
        <end position="121"/>
    </location>
</feature>
<dbReference type="AlphaFoldDB" id="A0AAN7BCV0"/>
<feature type="compositionally biased region" description="Low complexity" evidence="1">
    <location>
        <begin position="473"/>
        <end position="495"/>
    </location>
</feature>
<proteinExistence type="predicted"/>
<feature type="compositionally biased region" description="Low complexity" evidence="1">
    <location>
        <begin position="393"/>
        <end position="405"/>
    </location>
</feature>
<sequence>MAVGTCERRRTPALPVHDSKRKDFVLLRQGVDIALAYFTFGQRENIQKLTIDAKKWCLKYYKGYHYAPKRATGLLKTFPNLFNLNVEPHRRITAATMKEPAHSEPEGASRRELRRAERKAANSEAFPEFAEPTLATDEEIDEIVDLRPRIAAHQPRVKPNMRVDAAMLRGSGLLHQLPEFLGQLARANLETETLLATNPEAVRFELDENAPEDEPHIEMNLFAGVAEAQRRRHARRIVLPNGRPLNQDGDEEEDEEGYGESCAGDSNDSGNESDASTSTVASLRVRQKKRKAGDMLESDDDGSQPNKIRLQYQHPTPVLASFDMSTREVIKKANPLASVESDPFVKLARKKKADDDRLPPDSPSRSSSGATSDSSSSSNKRIKIKFINRDSSSDSSQASTSTGSSRDNSRTSTPEFKIIRLLDSQYSSSSSSSSGSPSSTRSSPRIKIVRRNLRSVSPTAPLAGASGDHEQSRPSSSSSNASFASSGSGKSTGSGRTKIKLIKSSAQSIPRR</sequence>
<accession>A0AAN7BCV0</accession>
<keyword evidence="3" id="KW-1185">Reference proteome</keyword>
<organism evidence="2 3">
    <name type="scientific">Rhypophila decipiens</name>
    <dbReference type="NCBI Taxonomy" id="261697"/>
    <lineage>
        <taxon>Eukaryota</taxon>
        <taxon>Fungi</taxon>
        <taxon>Dikarya</taxon>
        <taxon>Ascomycota</taxon>
        <taxon>Pezizomycotina</taxon>
        <taxon>Sordariomycetes</taxon>
        <taxon>Sordariomycetidae</taxon>
        <taxon>Sordariales</taxon>
        <taxon>Naviculisporaceae</taxon>
        <taxon>Rhypophila</taxon>
    </lineage>
</organism>
<protein>
    <submittedName>
        <fullName evidence="2">Uncharacterized protein</fullName>
    </submittedName>
</protein>
<feature type="region of interest" description="Disordered" evidence="1">
    <location>
        <begin position="94"/>
        <end position="131"/>
    </location>
</feature>
<feature type="region of interest" description="Disordered" evidence="1">
    <location>
        <begin position="339"/>
        <end position="512"/>
    </location>
</feature>
<comment type="caution">
    <text evidence="2">The sequence shown here is derived from an EMBL/GenBank/DDBJ whole genome shotgun (WGS) entry which is preliminary data.</text>
</comment>
<feature type="compositionally biased region" description="Acidic residues" evidence="1">
    <location>
        <begin position="248"/>
        <end position="258"/>
    </location>
</feature>
<reference evidence="2" key="2">
    <citation type="submission" date="2023-05" db="EMBL/GenBank/DDBJ databases">
        <authorList>
            <consortium name="Lawrence Berkeley National Laboratory"/>
            <person name="Steindorff A."/>
            <person name="Hensen N."/>
            <person name="Bonometti L."/>
            <person name="Westerberg I."/>
            <person name="Brannstrom I.O."/>
            <person name="Guillou S."/>
            <person name="Cros-Aarteil S."/>
            <person name="Calhoun S."/>
            <person name="Haridas S."/>
            <person name="Kuo A."/>
            <person name="Mondo S."/>
            <person name="Pangilinan J."/>
            <person name="Riley R."/>
            <person name="Labutti K."/>
            <person name="Andreopoulos B."/>
            <person name="Lipzen A."/>
            <person name="Chen C."/>
            <person name="Yanf M."/>
            <person name="Daum C."/>
            <person name="Ng V."/>
            <person name="Clum A."/>
            <person name="Ohm R."/>
            <person name="Martin F."/>
            <person name="Silar P."/>
            <person name="Natvig D."/>
            <person name="Lalanne C."/>
            <person name="Gautier V."/>
            <person name="Ament-Velasquez S.L."/>
            <person name="Kruys A."/>
            <person name="Hutchinson M.I."/>
            <person name="Powell A.J."/>
            <person name="Barry K."/>
            <person name="Miller A.N."/>
            <person name="Grigoriev I.V."/>
            <person name="Debuchy R."/>
            <person name="Gladieux P."/>
            <person name="Thoren M.H."/>
            <person name="Johannesson H."/>
        </authorList>
    </citation>
    <scope>NUCLEOTIDE SEQUENCE</scope>
    <source>
        <strain evidence="2">PSN293</strain>
    </source>
</reference>
<feature type="region of interest" description="Disordered" evidence="1">
    <location>
        <begin position="238"/>
        <end position="308"/>
    </location>
</feature>
<dbReference type="InterPro" id="IPR027921">
    <property type="entry name" value="NOPCHAP1"/>
</dbReference>
<evidence type="ECO:0000313" key="2">
    <source>
        <dbReference type="EMBL" id="KAK4219278.1"/>
    </source>
</evidence>
<evidence type="ECO:0000256" key="1">
    <source>
        <dbReference type="SAM" id="MobiDB-lite"/>
    </source>
</evidence>
<gene>
    <name evidence="2" type="ORF">QBC37DRAFT_395037</name>
</gene>
<dbReference type="EMBL" id="MU858049">
    <property type="protein sequence ID" value="KAK4219278.1"/>
    <property type="molecule type" value="Genomic_DNA"/>
</dbReference>
<feature type="compositionally biased region" description="Low complexity" evidence="1">
    <location>
        <begin position="424"/>
        <end position="443"/>
    </location>
</feature>
<dbReference type="PANTHER" id="PTHR38489">
    <property type="entry name" value="HISTONE CHAPERONE DOMAIN-CONTAINING PROTEIN"/>
    <property type="match status" value="1"/>
</dbReference>
<dbReference type="PANTHER" id="PTHR38489:SF1">
    <property type="entry name" value="HISTONE CHAPERONE DOMAIN-CONTAINING PROTEIN"/>
    <property type="match status" value="1"/>
</dbReference>
<dbReference type="Pfam" id="PF15370">
    <property type="entry name" value="NOPCHAP1"/>
    <property type="match status" value="1"/>
</dbReference>
<evidence type="ECO:0000313" key="3">
    <source>
        <dbReference type="Proteomes" id="UP001301769"/>
    </source>
</evidence>
<dbReference type="GO" id="GO:0000492">
    <property type="term" value="P:box C/D snoRNP assembly"/>
    <property type="evidence" value="ECO:0007669"/>
    <property type="project" value="InterPro"/>
</dbReference>
<feature type="compositionally biased region" description="Polar residues" evidence="1">
    <location>
        <begin position="264"/>
        <end position="281"/>
    </location>
</feature>
<dbReference type="Proteomes" id="UP001301769">
    <property type="component" value="Unassembled WGS sequence"/>
</dbReference>
<name>A0AAN7BCV0_9PEZI</name>